<gene>
    <name evidence="10" type="primary">rhaT</name>
    <name evidence="10" type="ORF">OJF2_73230</name>
</gene>
<dbReference type="RefSeq" id="WP_148598131.1">
    <property type="nucleotide sequence ID" value="NZ_CP042997.1"/>
</dbReference>
<evidence type="ECO:0000256" key="1">
    <source>
        <dbReference type="ARBA" id="ARBA00022448"/>
    </source>
</evidence>
<sequence>MTPNPFLGVIYHWLGGLASGSFYVPYRFVRKWSWETMWLTGGVFSWIIAPWAGALLNTKDLMAVLSETPASTLFWTYLSGVLWGMGGLTFGLTMRYLGMSLGMAVALGYTAAFGTLIPPIFRGELFTKILPTTSGQVVLFGVLVCLAGIAIAGLAGMSKEREMSEEAKRASIKEFDFKKGSLVATFSGIMSACFAYGLEAGKPIKEATIAHGTAPLWQGLPVLVVVLLGGFTTNFLWCLYLHVKNGTAHQYLSPEDRPAPATPGVEKLETATDAPGEEVAEHAPGLAADASPGPVPLLRNYFFSALAGVTWYFQFFFYTMGESKMGRFGFSSWTLHMASIMIFSTLWGIALKEWAGTSGRTRRLVALTLLVLIGSTVLIGYGNSLAPVESAH</sequence>
<keyword evidence="4" id="KW-0762">Sugar transport</keyword>
<accession>A0A5B9WDW2</accession>
<evidence type="ECO:0000313" key="10">
    <source>
        <dbReference type="EMBL" id="QEH38717.1"/>
    </source>
</evidence>
<feature type="transmembrane region" description="Helical" evidence="9">
    <location>
        <begin position="74"/>
        <end position="92"/>
    </location>
</feature>
<evidence type="ECO:0000256" key="9">
    <source>
        <dbReference type="SAM" id="Phobius"/>
    </source>
</evidence>
<keyword evidence="6" id="KW-0769">Symport</keyword>
<feature type="transmembrane region" description="Helical" evidence="9">
    <location>
        <begin position="301"/>
        <end position="321"/>
    </location>
</feature>
<dbReference type="Pfam" id="PF06379">
    <property type="entry name" value="RhaT"/>
    <property type="match status" value="2"/>
</dbReference>
<dbReference type="Proteomes" id="UP000324233">
    <property type="component" value="Chromosome"/>
</dbReference>
<evidence type="ECO:0000256" key="2">
    <source>
        <dbReference type="ARBA" id="ARBA00022475"/>
    </source>
</evidence>
<name>A0A5B9WDW2_9BACT</name>
<keyword evidence="8 9" id="KW-0472">Membrane</keyword>
<feature type="transmembrane region" description="Helical" evidence="9">
    <location>
        <begin position="36"/>
        <end position="54"/>
    </location>
</feature>
<evidence type="ECO:0000256" key="8">
    <source>
        <dbReference type="ARBA" id="ARBA00023136"/>
    </source>
</evidence>
<dbReference type="InterPro" id="IPR004673">
    <property type="entry name" value="L-rhamnose-proton_sym_RhaT"/>
</dbReference>
<dbReference type="NCBIfam" id="NF010024">
    <property type="entry name" value="PRK13499.1-4"/>
    <property type="match status" value="1"/>
</dbReference>
<dbReference type="KEGG" id="agv:OJF2_73230"/>
<keyword evidence="7 9" id="KW-1133">Transmembrane helix</keyword>
<feature type="transmembrane region" description="Helical" evidence="9">
    <location>
        <begin position="179"/>
        <end position="198"/>
    </location>
</feature>
<keyword evidence="1" id="KW-0813">Transport</keyword>
<keyword evidence="11" id="KW-1185">Reference proteome</keyword>
<protein>
    <submittedName>
        <fullName evidence="10">L-rhamnose-proton symporter</fullName>
    </submittedName>
</protein>
<feature type="transmembrane region" description="Helical" evidence="9">
    <location>
        <begin position="363"/>
        <end position="382"/>
    </location>
</feature>
<evidence type="ECO:0000256" key="4">
    <source>
        <dbReference type="ARBA" id="ARBA00022597"/>
    </source>
</evidence>
<evidence type="ECO:0000313" key="11">
    <source>
        <dbReference type="Proteomes" id="UP000324233"/>
    </source>
</evidence>
<dbReference type="GO" id="GO:0015153">
    <property type="term" value="F:rhamnose transmembrane transporter activity"/>
    <property type="evidence" value="ECO:0007669"/>
    <property type="project" value="InterPro"/>
</dbReference>
<dbReference type="OrthoDB" id="9790043at2"/>
<keyword evidence="2" id="KW-1003">Cell membrane</keyword>
<dbReference type="EMBL" id="CP042997">
    <property type="protein sequence ID" value="QEH38717.1"/>
    <property type="molecule type" value="Genomic_DNA"/>
</dbReference>
<proteinExistence type="predicted"/>
<feature type="transmembrane region" description="Helical" evidence="9">
    <location>
        <begin position="99"/>
        <end position="117"/>
    </location>
</feature>
<evidence type="ECO:0000256" key="3">
    <source>
        <dbReference type="ARBA" id="ARBA00022519"/>
    </source>
</evidence>
<dbReference type="GO" id="GO:0016020">
    <property type="term" value="C:membrane"/>
    <property type="evidence" value="ECO:0007669"/>
    <property type="project" value="InterPro"/>
</dbReference>
<reference evidence="10 11" key="1">
    <citation type="submission" date="2019-08" db="EMBL/GenBank/DDBJ databases">
        <title>Deep-cultivation of Planctomycetes and their phenomic and genomic characterization uncovers novel biology.</title>
        <authorList>
            <person name="Wiegand S."/>
            <person name="Jogler M."/>
            <person name="Boedeker C."/>
            <person name="Pinto D."/>
            <person name="Vollmers J."/>
            <person name="Rivas-Marin E."/>
            <person name="Kohn T."/>
            <person name="Peeters S.H."/>
            <person name="Heuer A."/>
            <person name="Rast P."/>
            <person name="Oberbeckmann S."/>
            <person name="Bunk B."/>
            <person name="Jeske O."/>
            <person name="Meyerdierks A."/>
            <person name="Storesund J.E."/>
            <person name="Kallscheuer N."/>
            <person name="Luecker S."/>
            <person name="Lage O.M."/>
            <person name="Pohl T."/>
            <person name="Merkel B.J."/>
            <person name="Hornburger P."/>
            <person name="Mueller R.-W."/>
            <person name="Bruemmer F."/>
            <person name="Labrenz M."/>
            <person name="Spormann A.M."/>
            <person name="Op den Camp H."/>
            <person name="Overmann J."/>
            <person name="Amann R."/>
            <person name="Jetten M.S.M."/>
            <person name="Mascher T."/>
            <person name="Medema M.H."/>
            <person name="Devos D.P."/>
            <person name="Kaster A.-K."/>
            <person name="Ovreas L."/>
            <person name="Rohde M."/>
            <person name="Galperin M.Y."/>
            <person name="Jogler C."/>
        </authorList>
    </citation>
    <scope>NUCLEOTIDE SEQUENCE [LARGE SCALE GENOMIC DNA]</scope>
    <source>
        <strain evidence="10 11">OJF2</strain>
    </source>
</reference>
<evidence type="ECO:0000256" key="7">
    <source>
        <dbReference type="ARBA" id="ARBA00022989"/>
    </source>
</evidence>
<keyword evidence="5 9" id="KW-0812">Transmembrane</keyword>
<dbReference type="GO" id="GO:0015293">
    <property type="term" value="F:symporter activity"/>
    <property type="evidence" value="ECO:0007669"/>
    <property type="project" value="UniProtKB-KW"/>
</dbReference>
<feature type="transmembrane region" description="Helical" evidence="9">
    <location>
        <begin position="137"/>
        <end position="158"/>
    </location>
</feature>
<evidence type="ECO:0000256" key="6">
    <source>
        <dbReference type="ARBA" id="ARBA00022847"/>
    </source>
</evidence>
<feature type="transmembrane region" description="Helical" evidence="9">
    <location>
        <begin position="218"/>
        <end position="241"/>
    </location>
</feature>
<dbReference type="AlphaFoldDB" id="A0A5B9WDW2"/>
<evidence type="ECO:0000256" key="5">
    <source>
        <dbReference type="ARBA" id="ARBA00022692"/>
    </source>
</evidence>
<keyword evidence="3" id="KW-0997">Cell inner membrane</keyword>
<feature type="transmembrane region" description="Helical" evidence="9">
    <location>
        <begin position="333"/>
        <end position="351"/>
    </location>
</feature>
<organism evidence="10 11">
    <name type="scientific">Aquisphaera giovannonii</name>
    <dbReference type="NCBI Taxonomy" id="406548"/>
    <lineage>
        <taxon>Bacteria</taxon>
        <taxon>Pseudomonadati</taxon>
        <taxon>Planctomycetota</taxon>
        <taxon>Planctomycetia</taxon>
        <taxon>Isosphaerales</taxon>
        <taxon>Isosphaeraceae</taxon>
        <taxon>Aquisphaera</taxon>
    </lineage>
</organism>
<feature type="transmembrane region" description="Helical" evidence="9">
    <location>
        <begin position="6"/>
        <end position="24"/>
    </location>
</feature>